<reference evidence="2 3" key="2">
    <citation type="submission" date="2018-11" db="EMBL/GenBank/DDBJ databases">
        <authorList>
            <consortium name="Pathogen Informatics"/>
        </authorList>
    </citation>
    <scope>NUCLEOTIDE SEQUENCE [LARGE SCALE GENOMIC DNA]</scope>
    <source>
        <strain evidence="2 3">NST_G2</strain>
    </source>
</reference>
<proteinExistence type="predicted"/>
<evidence type="ECO:0000313" key="3">
    <source>
        <dbReference type="Proteomes" id="UP000275846"/>
    </source>
</evidence>
<feature type="compositionally biased region" description="Basic residues" evidence="1">
    <location>
        <begin position="147"/>
        <end position="158"/>
    </location>
</feature>
<gene>
    <name evidence="2" type="ORF">SSLN_LOCUS15226</name>
</gene>
<dbReference type="WBParaSite" id="SSLN_0001579701-mRNA-1">
    <property type="protein sequence ID" value="SSLN_0001579701-mRNA-1"/>
    <property type="gene ID" value="SSLN_0001579701"/>
</dbReference>
<feature type="compositionally biased region" description="Gly residues" evidence="1">
    <location>
        <begin position="15"/>
        <end position="31"/>
    </location>
</feature>
<feature type="compositionally biased region" description="Basic residues" evidence="1">
    <location>
        <begin position="1"/>
        <end position="14"/>
    </location>
</feature>
<protein>
    <submittedName>
        <fullName evidence="2 4">Uncharacterized protein</fullName>
    </submittedName>
</protein>
<evidence type="ECO:0000313" key="2">
    <source>
        <dbReference type="EMBL" id="VDM01612.1"/>
    </source>
</evidence>
<accession>A0A183TFH8</accession>
<evidence type="ECO:0000256" key="1">
    <source>
        <dbReference type="SAM" id="MobiDB-lite"/>
    </source>
</evidence>
<dbReference type="AlphaFoldDB" id="A0A183TFH8"/>
<keyword evidence="3" id="KW-1185">Reference proteome</keyword>
<organism evidence="4">
    <name type="scientific">Schistocephalus solidus</name>
    <name type="common">Tapeworm</name>
    <dbReference type="NCBI Taxonomy" id="70667"/>
    <lineage>
        <taxon>Eukaryota</taxon>
        <taxon>Metazoa</taxon>
        <taxon>Spiralia</taxon>
        <taxon>Lophotrochozoa</taxon>
        <taxon>Platyhelminthes</taxon>
        <taxon>Cestoda</taxon>
        <taxon>Eucestoda</taxon>
        <taxon>Diphyllobothriidea</taxon>
        <taxon>Diphyllobothriidae</taxon>
        <taxon>Schistocephalus</taxon>
    </lineage>
</organism>
<name>A0A183TFH8_SCHSO</name>
<dbReference type="Proteomes" id="UP000275846">
    <property type="component" value="Unassembled WGS sequence"/>
</dbReference>
<feature type="region of interest" description="Disordered" evidence="1">
    <location>
        <begin position="78"/>
        <end position="104"/>
    </location>
</feature>
<reference evidence="4" key="1">
    <citation type="submission" date="2016-06" db="UniProtKB">
        <authorList>
            <consortium name="WormBaseParasite"/>
        </authorList>
    </citation>
    <scope>IDENTIFICATION</scope>
</reference>
<evidence type="ECO:0000313" key="4">
    <source>
        <dbReference type="WBParaSite" id="SSLN_0001579701-mRNA-1"/>
    </source>
</evidence>
<dbReference type="EMBL" id="UYSU01039711">
    <property type="protein sequence ID" value="VDM01612.1"/>
    <property type="molecule type" value="Genomic_DNA"/>
</dbReference>
<feature type="region of interest" description="Disordered" evidence="1">
    <location>
        <begin position="139"/>
        <end position="158"/>
    </location>
</feature>
<sequence length="158" mass="17194">MKKKKKKKKKKKGGGRGGGGRGGGGRGGGPMSGLFDRKLIDKRELGREREVNDGWELVRPAVMVAWSAGHVRRVVGPENIDAPAPTTANSHLRNPRGRGLSPYPPFKSTVEPRAVKWWGAWSHVLRGRSLNRARAALAASHSGRVTRAGHHRKESMGN</sequence>
<feature type="region of interest" description="Disordered" evidence="1">
    <location>
        <begin position="1"/>
        <end position="37"/>
    </location>
</feature>